<evidence type="ECO:0000313" key="2">
    <source>
        <dbReference type="Proteomes" id="UP001432059"/>
    </source>
</evidence>
<dbReference type="InterPro" id="IPR014127">
    <property type="entry name" value="CHP02757"/>
</dbReference>
<proteinExistence type="predicted"/>
<dbReference type="Proteomes" id="UP001432059">
    <property type="component" value="Chromosome"/>
</dbReference>
<protein>
    <recommendedName>
        <fullName evidence="3">TIGR02757 family protein</fullName>
    </recommendedName>
</protein>
<dbReference type="EMBL" id="CP136426">
    <property type="protein sequence ID" value="WOC50938.1"/>
    <property type="molecule type" value="Genomic_DNA"/>
</dbReference>
<organism evidence="1 2">
    <name type="scientific">Bergeyella porcorum</name>
    <dbReference type="NCBI Taxonomy" id="1735111"/>
    <lineage>
        <taxon>Bacteria</taxon>
        <taxon>Pseudomonadati</taxon>
        <taxon>Bacteroidota</taxon>
        <taxon>Flavobacteriia</taxon>
        <taxon>Flavobacteriales</taxon>
        <taxon>Weeksellaceae</taxon>
        <taxon>Bergeyella</taxon>
    </lineage>
</organism>
<dbReference type="Pfam" id="PF09674">
    <property type="entry name" value="DUF2400"/>
    <property type="match status" value="1"/>
</dbReference>
<evidence type="ECO:0000313" key="1">
    <source>
        <dbReference type="EMBL" id="WOC50938.1"/>
    </source>
</evidence>
<keyword evidence="2" id="KW-1185">Reference proteome</keyword>
<dbReference type="AlphaFoldDB" id="A0AAU0F0L0"/>
<reference evidence="1" key="1">
    <citation type="submission" date="2023-10" db="EMBL/GenBank/DDBJ databases">
        <title>Characterization and whole genome sequencing of a novel strain of Bergeyella porcorum QD2021 isolated from pig.</title>
        <authorList>
            <person name="Liu G."/>
            <person name="Chen C."/>
            <person name="Han X."/>
        </authorList>
    </citation>
    <scope>NUCLEOTIDE SEQUENCE</scope>
    <source>
        <strain evidence="1">QD2021</strain>
    </source>
</reference>
<accession>A0AAU0F0L0</accession>
<dbReference type="KEGG" id="bpor:BPO_0291"/>
<gene>
    <name evidence="1" type="ORF">BPO_0291</name>
</gene>
<evidence type="ECO:0008006" key="3">
    <source>
        <dbReference type="Google" id="ProtNLM"/>
    </source>
</evidence>
<name>A0AAU0F0L0_9FLAO</name>
<sequence length="73" mass="8567">MTFEELKSFLDEKAEQYHQPDFIENDPLQIPHRFEHRQDIEISGFLAAIIAWGNRKSIIKSAEKMLDYMGNAL</sequence>